<dbReference type="GO" id="GO:0051073">
    <property type="term" value="F:adenosylcobinamide-GDP ribazoletransferase activity"/>
    <property type="evidence" value="ECO:0007669"/>
    <property type="project" value="UniProtKB-UniRule"/>
</dbReference>
<sequence>MKSFLLMITFLTRIPFPIKFEFNGETFVKGILFFPIIGVIIGALLSPIALLSNVLPNTYVNVFIIIGYLIIVGGLHLDGLADVCDGIFSCRKRERVFEIMSDSLIGAFGVISLVLYFLTFFVFLNPQWQVVLAFPIVGRCVGLITCGLFNYAKNEGMGKAMVDKATLKYALYAFVFGLVSTYLLGWVTLFAYGITVIISLLMVLRINKILGGITGDVIGLILETSQILFLISTGVGGILWTFIL</sequence>
<evidence type="ECO:0000256" key="10">
    <source>
        <dbReference type="ARBA" id="ARBA00022692"/>
    </source>
</evidence>
<dbReference type="NCBIfam" id="TIGR00317">
    <property type="entry name" value="cobS"/>
    <property type="match status" value="1"/>
</dbReference>
<dbReference type="GO" id="GO:0008818">
    <property type="term" value="F:cobalamin 5'-phosphate synthase activity"/>
    <property type="evidence" value="ECO:0007669"/>
    <property type="project" value="UniProtKB-UniRule"/>
</dbReference>
<keyword evidence="9 19" id="KW-0808">Transferase</keyword>
<evidence type="ECO:0000256" key="9">
    <source>
        <dbReference type="ARBA" id="ARBA00022679"/>
    </source>
</evidence>
<organism evidence="20 21">
    <name type="scientific">Natranaerovirga pectinivora</name>
    <dbReference type="NCBI Taxonomy" id="682400"/>
    <lineage>
        <taxon>Bacteria</taxon>
        <taxon>Bacillati</taxon>
        <taxon>Bacillota</taxon>
        <taxon>Clostridia</taxon>
        <taxon>Lachnospirales</taxon>
        <taxon>Natranaerovirgaceae</taxon>
        <taxon>Natranaerovirga</taxon>
    </lineage>
</organism>
<evidence type="ECO:0000256" key="1">
    <source>
        <dbReference type="ARBA" id="ARBA00001946"/>
    </source>
</evidence>
<evidence type="ECO:0000256" key="8">
    <source>
        <dbReference type="ARBA" id="ARBA00022573"/>
    </source>
</evidence>
<comment type="catalytic activity">
    <reaction evidence="18 19">
        <text>alpha-ribazole 5'-phosphate + adenosylcob(III)inamide-GDP = adenosylcob(III)alamin 5'-phosphate + GMP + H(+)</text>
        <dbReference type="Rhea" id="RHEA:23560"/>
        <dbReference type="ChEBI" id="CHEBI:15378"/>
        <dbReference type="ChEBI" id="CHEBI:57918"/>
        <dbReference type="ChEBI" id="CHEBI:58115"/>
        <dbReference type="ChEBI" id="CHEBI:60487"/>
        <dbReference type="ChEBI" id="CHEBI:60493"/>
        <dbReference type="EC" id="2.7.8.26"/>
    </reaction>
</comment>
<comment type="similarity">
    <text evidence="4 19">Belongs to the CobS family.</text>
</comment>
<gene>
    <name evidence="19" type="primary">cobS</name>
    <name evidence="20" type="ORF">EDC18_103224</name>
</gene>
<evidence type="ECO:0000256" key="6">
    <source>
        <dbReference type="ARBA" id="ARBA00015850"/>
    </source>
</evidence>
<accession>A0A4R3MPI2</accession>
<dbReference type="GO" id="GO:0009236">
    <property type="term" value="P:cobalamin biosynthetic process"/>
    <property type="evidence" value="ECO:0007669"/>
    <property type="project" value="UniProtKB-UniRule"/>
</dbReference>
<dbReference type="PANTHER" id="PTHR34148">
    <property type="entry name" value="ADENOSYLCOBINAMIDE-GDP RIBAZOLETRANSFERASE"/>
    <property type="match status" value="1"/>
</dbReference>
<evidence type="ECO:0000313" key="20">
    <source>
        <dbReference type="EMBL" id="TCT15519.1"/>
    </source>
</evidence>
<evidence type="ECO:0000313" key="21">
    <source>
        <dbReference type="Proteomes" id="UP000294902"/>
    </source>
</evidence>
<evidence type="ECO:0000256" key="18">
    <source>
        <dbReference type="ARBA" id="ARBA00049504"/>
    </source>
</evidence>
<evidence type="ECO:0000256" key="13">
    <source>
        <dbReference type="ARBA" id="ARBA00023136"/>
    </source>
</evidence>
<comment type="caution">
    <text evidence="20">The sequence shown here is derived from an EMBL/GenBank/DDBJ whole genome shotgun (WGS) entry which is preliminary data.</text>
</comment>
<dbReference type="OrthoDB" id="9794626at2"/>
<dbReference type="InterPro" id="IPR003805">
    <property type="entry name" value="CobS"/>
</dbReference>
<name>A0A4R3MPI2_9FIRM</name>
<keyword evidence="11 19" id="KW-0460">Magnesium</keyword>
<evidence type="ECO:0000256" key="11">
    <source>
        <dbReference type="ARBA" id="ARBA00022842"/>
    </source>
</evidence>
<feature type="transmembrane region" description="Helical" evidence="19">
    <location>
        <begin position="216"/>
        <end position="243"/>
    </location>
</feature>
<reference evidence="20 21" key="1">
    <citation type="submission" date="2019-03" db="EMBL/GenBank/DDBJ databases">
        <title>Genomic Encyclopedia of Type Strains, Phase IV (KMG-IV): sequencing the most valuable type-strain genomes for metagenomic binning, comparative biology and taxonomic classification.</title>
        <authorList>
            <person name="Goeker M."/>
        </authorList>
    </citation>
    <scope>NUCLEOTIDE SEQUENCE [LARGE SCALE GENOMIC DNA]</scope>
    <source>
        <strain evidence="20 21">DSM 24629</strain>
    </source>
</reference>
<dbReference type="AlphaFoldDB" id="A0A4R3MPI2"/>
<comment type="pathway">
    <text evidence="3 19">Cofactor biosynthesis; adenosylcobalamin biosynthesis; adenosylcobalamin from cob(II)yrinate a,c-diamide: step 7/7.</text>
</comment>
<dbReference type="HAMAP" id="MF_00719">
    <property type="entry name" value="CobS"/>
    <property type="match status" value="1"/>
</dbReference>
<keyword evidence="10 19" id="KW-0812">Transmembrane</keyword>
<feature type="transmembrane region" description="Helical" evidence="19">
    <location>
        <begin position="104"/>
        <end position="124"/>
    </location>
</feature>
<evidence type="ECO:0000256" key="3">
    <source>
        <dbReference type="ARBA" id="ARBA00004663"/>
    </source>
</evidence>
<evidence type="ECO:0000256" key="12">
    <source>
        <dbReference type="ARBA" id="ARBA00022989"/>
    </source>
</evidence>
<dbReference type="EC" id="2.7.8.26" evidence="5 19"/>
<keyword evidence="8 19" id="KW-0169">Cobalamin biosynthesis</keyword>
<dbReference type="GO" id="GO:0005886">
    <property type="term" value="C:plasma membrane"/>
    <property type="evidence" value="ECO:0007669"/>
    <property type="project" value="UniProtKB-SubCell"/>
</dbReference>
<feature type="transmembrane region" description="Helical" evidence="19">
    <location>
        <begin position="131"/>
        <end position="151"/>
    </location>
</feature>
<keyword evidence="7 19" id="KW-1003">Cell membrane</keyword>
<keyword evidence="13 19" id="KW-0472">Membrane</keyword>
<dbReference type="EMBL" id="SMAL01000003">
    <property type="protein sequence ID" value="TCT15519.1"/>
    <property type="molecule type" value="Genomic_DNA"/>
</dbReference>
<feature type="transmembrane region" description="Helical" evidence="19">
    <location>
        <begin position="58"/>
        <end position="77"/>
    </location>
</feature>
<dbReference type="PANTHER" id="PTHR34148:SF1">
    <property type="entry name" value="ADENOSYLCOBINAMIDE-GDP RIBAZOLETRANSFERASE"/>
    <property type="match status" value="1"/>
</dbReference>
<keyword evidence="21" id="KW-1185">Reference proteome</keyword>
<dbReference type="Pfam" id="PF02654">
    <property type="entry name" value="CobS"/>
    <property type="match status" value="1"/>
</dbReference>
<evidence type="ECO:0000256" key="5">
    <source>
        <dbReference type="ARBA" id="ARBA00013200"/>
    </source>
</evidence>
<evidence type="ECO:0000256" key="15">
    <source>
        <dbReference type="ARBA" id="ARBA00032605"/>
    </source>
</evidence>
<dbReference type="UniPathway" id="UPA00148">
    <property type="reaction ID" value="UER00238"/>
</dbReference>
<feature type="transmembrane region" description="Helical" evidence="19">
    <location>
        <begin position="31"/>
        <end position="51"/>
    </location>
</feature>
<evidence type="ECO:0000256" key="19">
    <source>
        <dbReference type="HAMAP-Rule" id="MF_00719"/>
    </source>
</evidence>
<keyword evidence="12 19" id="KW-1133">Transmembrane helix</keyword>
<feature type="transmembrane region" description="Helical" evidence="19">
    <location>
        <begin position="171"/>
        <end position="204"/>
    </location>
</feature>
<comment type="function">
    <text evidence="14 19">Joins adenosylcobinamide-GDP and alpha-ribazole to generate adenosylcobalamin (Ado-cobalamin). Also synthesizes adenosylcobalamin 5'-phosphate from adenosylcobinamide-GDP and alpha-ribazole 5'-phosphate.</text>
</comment>
<comment type="cofactor">
    <cofactor evidence="1 19">
        <name>Mg(2+)</name>
        <dbReference type="ChEBI" id="CHEBI:18420"/>
    </cofactor>
</comment>
<proteinExistence type="inferred from homology"/>
<evidence type="ECO:0000256" key="17">
    <source>
        <dbReference type="ARBA" id="ARBA00048623"/>
    </source>
</evidence>
<evidence type="ECO:0000256" key="7">
    <source>
        <dbReference type="ARBA" id="ARBA00022475"/>
    </source>
</evidence>
<protein>
    <recommendedName>
        <fullName evidence="6 19">Adenosylcobinamide-GDP ribazoletransferase</fullName>
        <ecNumber evidence="5 19">2.7.8.26</ecNumber>
    </recommendedName>
    <alternativeName>
        <fullName evidence="16 19">Cobalamin synthase</fullName>
    </alternativeName>
    <alternativeName>
        <fullName evidence="15 19">Cobalamin-5'-phosphate synthase</fullName>
    </alternativeName>
</protein>
<comment type="catalytic activity">
    <reaction evidence="17 19">
        <text>alpha-ribazole + adenosylcob(III)inamide-GDP = adenosylcob(III)alamin + GMP + H(+)</text>
        <dbReference type="Rhea" id="RHEA:16049"/>
        <dbReference type="ChEBI" id="CHEBI:10329"/>
        <dbReference type="ChEBI" id="CHEBI:15378"/>
        <dbReference type="ChEBI" id="CHEBI:18408"/>
        <dbReference type="ChEBI" id="CHEBI:58115"/>
        <dbReference type="ChEBI" id="CHEBI:60487"/>
        <dbReference type="EC" id="2.7.8.26"/>
    </reaction>
</comment>
<evidence type="ECO:0000256" key="16">
    <source>
        <dbReference type="ARBA" id="ARBA00032853"/>
    </source>
</evidence>
<comment type="subcellular location">
    <subcellularLocation>
        <location evidence="2 19">Cell membrane</location>
        <topology evidence="2 19">Multi-pass membrane protein</topology>
    </subcellularLocation>
</comment>
<dbReference type="RefSeq" id="WP_132251277.1">
    <property type="nucleotide sequence ID" value="NZ_SMAL01000003.1"/>
</dbReference>
<evidence type="ECO:0000256" key="4">
    <source>
        <dbReference type="ARBA" id="ARBA00010561"/>
    </source>
</evidence>
<dbReference type="Proteomes" id="UP000294902">
    <property type="component" value="Unassembled WGS sequence"/>
</dbReference>
<evidence type="ECO:0000256" key="2">
    <source>
        <dbReference type="ARBA" id="ARBA00004651"/>
    </source>
</evidence>
<evidence type="ECO:0000256" key="14">
    <source>
        <dbReference type="ARBA" id="ARBA00025228"/>
    </source>
</evidence>